<dbReference type="InterPro" id="IPR008921">
    <property type="entry name" value="DNA_pol3_clamp-load_cplx_C"/>
</dbReference>
<evidence type="ECO:0000256" key="6">
    <source>
        <dbReference type="ARBA" id="ARBA00022932"/>
    </source>
</evidence>
<evidence type="ECO:0000256" key="8">
    <source>
        <dbReference type="ARBA" id="ARBA00049244"/>
    </source>
</evidence>
<evidence type="ECO:0000256" key="7">
    <source>
        <dbReference type="ARBA" id="ARBA00034754"/>
    </source>
</evidence>
<evidence type="ECO:0000256" key="5">
    <source>
        <dbReference type="ARBA" id="ARBA00022705"/>
    </source>
</evidence>
<dbReference type="InterPro" id="IPR048466">
    <property type="entry name" value="DNA_pol3_delta-like_C"/>
</dbReference>
<keyword evidence="6" id="KW-0239">DNA-directed DNA polymerase</keyword>
<dbReference type="Pfam" id="PF21694">
    <property type="entry name" value="DNA_pol3_delta_C"/>
    <property type="match status" value="1"/>
</dbReference>
<feature type="domain" description="DNA polymerase III delta N-terminal" evidence="9">
    <location>
        <begin position="4"/>
        <end position="119"/>
    </location>
</feature>
<dbReference type="InterPro" id="IPR005790">
    <property type="entry name" value="DNA_polIII_delta"/>
</dbReference>
<dbReference type="GO" id="GO:0009360">
    <property type="term" value="C:DNA polymerase III complex"/>
    <property type="evidence" value="ECO:0007669"/>
    <property type="project" value="InterPro"/>
</dbReference>
<keyword evidence="5" id="KW-0235">DNA replication</keyword>
<comment type="similarity">
    <text evidence="7">Belongs to the DNA polymerase HolA subunit family.</text>
</comment>
<dbReference type="Proteomes" id="UP000233414">
    <property type="component" value="Unassembled WGS sequence"/>
</dbReference>
<reference evidence="11 12" key="1">
    <citation type="journal article" date="2017" name="ISME J.">
        <title>Potential for microbial H2 and metal transformations associated with novel bacteria and archaea in deep terrestrial subsurface sediments.</title>
        <authorList>
            <person name="Hernsdorf A.W."/>
            <person name="Amano Y."/>
            <person name="Miyakawa K."/>
            <person name="Ise K."/>
            <person name="Suzuki Y."/>
            <person name="Anantharaman K."/>
            <person name="Probst A."/>
            <person name="Burstein D."/>
            <person name="Thomas B.C."/>
            <person name="Banfield J.F."/>
        </authorList>
    </citation>
    <scope>NUCLEOTIDE SEQUENCE [LARGE SCALE GENOMIC DNA]</scope>
    <source>
        <strain evidence="11">HGW-Kuenenbacteria-1</strain>
    </source>
</reference>
<comment type="catalytic activity">
    <reaction evidence="8">
        <text>DNA(n) + a 2'-deoxyribonucleoside 5'-triphosphate = DNA(n+1) + diphosphate</text>
        <dbReference type="Rhea" id="RHEA:22508"/>
        <dbReference type="Rhea" id="RHEA-COMP:17339"/>
        <dbReference type="Rhea" id="RHEA-COMP:17340"/>
        <dbReference type="ChEBI" id="CHEBI:33019"/>
        <dbReference type="ChEBI" id="CHEBI:61560"/>
        <dbReference type="ChEBI" id="CHEBI:173112"/>
        <dbReference type="EC" id="2.7.7.7"/>
    </reaction>
</comment>
<comment type="caution">
    <text evidence="11">The sequence shown here is derived from an EMBL/GenBank/DDBJ whole genome shotgun (WGS) entry which is preliminary data.</text>
</comment>
<organism evidence="11 12">
    <name type="scientific">Candidatus Kuenenbacteria bacterium HGW-Kuenenbacteria-1</name>
    <dbReference type="NCBI Taxonomy" id="2013812"/>
    <lineage>
        <taxon>Bacteria</taxon>
        <taxon>Candidatus Kueneniibacteriota</taxon>
    </lineage>
</organism>
<evidence type="ECO:0000313" key="12">
    <source>
        <dbReference type="Proteomes" id="UP000233414"/>
    </source>
</evidence>
<keyword evidence="3" id="KW-0808">Transferase</keyword>
<protein>
    <recommendedName>
        <fullName evidence="2">DNA polymerase III subunit delta</fullName>
        <ecNumber evidence="1">2.7.7.7</ecNumber>
    </recommendedName>
</protein>
<evidence type="ECO:0000256" key="4">
    <source>
        <dbReference type="ARBA" id="ARBA00022695"/>
    </source>
</evidence>
<dbReference type="GO" id="GO:0003677">
    <property type="term" value="F:DNA binding"/>
    <property type="evidence" value="ECO:0007669"/>
    <property type="project" value="InterPro"/>
</dbReference>
<evidence type="ECO:0000256" key="2">
    <source>
        <dbReference type="ARBA" id="ARBA00017703"/>
    </source>
</evidence>
<accession>A0A2N1UNZ0</accession>
<evidence type="ECO:0000259" key="9">
    <source>
        <dbReference type="Pfam" id="PF06144"/>
    </source>
</evidence>
<evidence type="ECO:0000256" key="1">
    <source>
        <dbReference type="ARBA" id="ARBA00012417"/>
    </source>
</evidence>
<dbReference type="Gene3D" id="1.20.272.10">
    <property type="match status" value="1"/>
</dbReference>
<evidence type="ECO:0000313" key="11">
    <source>
        <dbReference type="EMBL" id="PKL72592.1"/>
    </source>
</evidence>
<dbReference type="InterPro" id="IPR027417">
    <property type="entry name" value="P-loop_NTPase"/>
</dbReference>
<dbReference type="EC" id="2.7.7.7" evidence="1"/>
<name>A0A2N1UNZ0_9BACT</name>
<sequence>MFIFLYGEDSFRSKEKLKELIKKFQKEIDFSNSNILIFEGEKIDINKLEQAILTDGFLAKKRMIIIKNLFSQCQNDKFLEKILNILNQENENILIFWEKEKIDIKNNIKKKIFEKLKKEKFTWEFSILIGIKLKDWVKKRIENQGAKIENQALENLIIMVSSDLWRMSNEINKLCTYKLGEVIYKEDVDLLVAKKINENIFNLVDALGNKNKILALKLINDQLKTNNSVYYLLAMIIRQFRILLQIKDLSLKNESANWRTQLKLHPFVIQKASIQANKYSFDQLKNIYQQLLEIDIQLKTSQINSKILLNLFIQNL</sequence>
<dbReference type="SUPFAM" id="SSF52540">
    <property type="entry name" value="P-loop containing nucleoside triphosphate hydrolases"/>
    <property type="match status" value="1"/>
</dbReference>
<dbReference type="InterPro" id="IPR010372">
    <property type="entry name" value="DNA_pol3_delta_N"/>
</dbReference>
<dbReference type="Gene3D" id="1.10.8.60">
    <property type="match status" value="1"/>
</dbReference>
<dbReference type="Pfam" id="PF06144">
    <property type="entry name" value="DNA_pol3_delta"/>
    <property type="match status" value="1"/>
</dbReference>
<dbReference type="PANTHER" id="PTHR34388">
    <property type="entry name" value="DNA POLYMERASE III SUBUNIT DELTA"/>
    <property type="match status" value="1"/>
</dbReference>
<dbReference type="Gene3D" id="3.40.50.300">
    <property type="entry name" value="P-loop containing nucleotide triphosphate hydrolases"/>
    <property type="match status" value="1"/>
</dbReference>
<dbReference type="NCBIfam" id="TIGR01128">
    <property type="entry name" value="holA"/>
    <property type="match status" value="1"/>
</dbReference>
<evidence type="ECO:0000259" key="10">
    <source>
        <dbReference type="Pfam" id="PF21694"/>
    </source>
</evidence>
<dbReference type="PANTHER" id="PTHR34388:SF1">
    <property type="entry name" value="DNA POLYMERASE III SUBUNIT DELTA"/>
    <property type="match status" value="1"/>
</dbReference>
<dbReference type="AlphaFoldDB" id="A0A2N1UNZ0"/>
<gene>
    <name evidence="11" type="primary">holA</name>
    <name evidence="11" type="ORF">CVV26_01110</name>
</gene>
<dbReference type="GO" id="GO:0003887">
    <property type="term" value="F:DNA-directed DNA polymerase activity"/>
    <property type="evidence" value="ECO:0007669"/>
    <property type="project" value="UniProtKB-KW"/>
</dbReference>
<keyword evidence="4" id="KW-0548">Nucleotidyltransferase</keyword>
<evidence type="ECO:0000256" key="3">
    <source>
        <dbReference type="ARBA" id="ARBA00022679"/>
    </source>
</evidence>
<dbReference type="GO" id="GO:0006261">
    <property type="term" value="P:DNA-templated DNA replication"/>
    <property type="evidence" value="ECO:0007669"/>
    <property type="project" value="TreeGrafter"/>
</dbReference>
<dbReference type="EMBL" id="PGYQ01000002">
    <property type="protein sequence ID" value="PKL72592.1"/>
    <property type="molecule type" value="Genomic_DNA"/>
</dbReference>
<dbReference type="SUPFAM" id="SSF48019">
    <property type="entry name" value="post-AAA+ oligomerization domain-like"/>
    <property type="match status" value="1"/>
</dbReference>
<proteinExistence type="inferred from homology"/>
<feature type="domain" description="DNA polymerase III delta subunit-like C-terminal" evidence="10">
    <location>
        <begin position="198"/>
        <end position="315"/>
    </location>
</feature>